<dbReference type="EMBL" id="ATFE01000004">
    <property type="protein sequence ID" value="EPF29413.1"/>
    <property type="molecule type" value="Genomic_DNA"/>
</dbReference>
<protein>
    <submittedName>
        <fullName evidence="1">Uncharacterized protein</fullName>
    </submittedName>
</protein>
<proteinExistence type="predicted"/>
<dbReference type="Proteomes" id="UP000014634">
    <property type="component" value="Unassembled WGS sequence"/>
</dbReference>
<accession>A0AA87NRI1</accession>
<comment type="caution">
    <text evidence="1">The sequence shown here is derived from an EMBL/GenBank/DDBJ whole genome shotgun (WGS) entry which is preliminary data.</text>
</comment>
<dbReference type="AlphaFoldDB" id="A0AA87NRI1"/>
<name>A0AA87NRI1_TREMD</name>
<evidence type="ECO:0000313" key="1">
    <source>
        <dbReference type="EMBL" id="EPF29413.1"/>
    </source>
</evidence>
<evidence type="ECO:0000313" key="2">
    <source>
        <dbReference type="Proteomes" id="UP000014634"/>
    </source>
</evidence>
<reference evidence="1 2" key="1">
    <citation type="submission" date="2013-04" db="EMBL/GenBank/DDBJ databases">
        <title>The Genome Sequence of Treponema medium ATCC 700293.</title>
        <authorList>
            <consortium name="The Broad Institute Genomics Platform"/>
            <person name="Earl A."/>
            <person name="Ward D."/>
            <person name="Feldgarden M."/>
            <person name="Gevers D."/>
            <person name="Leonetti C."/>
            <person name="Blanton J.M."/>
            <person name="Dewhirst F.E."/>
            <person name="Izard J."/>
            <person name="Walker B."/>
            <person name="Young S."/>
            <person name="Zeng Q."/>
            <person name="Gargeya S."/>
            <person name="Fitzgerald M."/>
            <person name="Haas B."/>
            <person name="Abouelleil A."/>
            <person name="Allen A.W."/>
            <person name="Alvarado L."/>
            <person name="Arachchi H.M."/>
            <person name="Berlin A.M."/>
            <person name="Chapman S.B."/>
            <person name="Gainer-Dewar J."/>
            <person name="Goldberg J."/>
            <person name="Griggs A."/>
            <person name="Gujja S."/>
            <person name="Hansen M."/>
            <person name="Howarth C."/>
            <person name="Imamovic A."/>
            <person name="Ireland A."/>
            <person name="Larimer J."/>
            <person name="McCowan C."/>
            <person name="Murphy C."/>
            <person name="Pearson M."/>
            <person name="Poon T.W."/>
            <person name="Priest M."/>
            <person name="Roberts A."/>
            <person name="Saif S."/>
            <person name="Shea T."/>
            <person name="Sisk P."/>
            <person name="Sykes S."/>
            <person name="Wortman J."/>
            <person name="Nusbaum C."/>
            <person name="Birren B."/>
        </authorList>
    </citation>
    <scope>NUCLEOTIDE SEQUENCE [LARGE SCALE GENOMIC DNA]</scope>
    <source>
        <strain evidence="1 2">ATCC 700293</strain>
    </source>
</reference>
<gene>
    <name evidence="1" type="ORF">HMPREF9195_00699</name>
</gene>
<organism evidence="1 2">
    <name type="scientific">Treponema medium ATCC 700293</name>
    <dbReference type="NCBI Taxonomy" id="1125700"/>
    <lineage>
        <taxon>Bacteria</taxon>
        <taxon>Pseudomonadati</taxon>
        <taxon>Spirochaetota</taxon>
        <taxon>Spirochaetia</taxon>
        <taxon>Spirochaetales</taxon>
        <taxon>Treponemataceae</taxon>
        <taxon>Treponema</taxon>
    </lineage>
</organism>
<sequence>MTLIVSITIFSVENIALKLDTGELKNAPVIFAGIVIGFQKKMHGRISMQLECSCAKEQ</sequence>